<organism evidence="1 2">
    <name type="scientific">Parvularcula dongshanensis</name>
    <dbReference type="NCBI Taxonomy" id="1173995"/>
    <lineage>
        <taxon>Bacteria</taxon>
        <taxon>Pseudomonadati</taxon>
        <taxon>Pseudomonadota</taxon>
        <taxon>Alphaproteobacteria</taxon>
        <taxon>Parvularculales</taxon>
        <taxon>Parvularculaceae</taxon>
        <taxon>Parvularcula</taxon>
    </lineage>
</organism>
<evidence type="ECO:0000313" key="1">
    <source>
        <dbReference type="EMBL" id="MBB4658598.1"/>
    </source>
</evidence>
<sequence length="261" mass="27586">MTARLVLVIKREGLAALLDAEPILAALRHAHPGARLDFVTTERFAPLVRRSPHVDRVLSEVRAAGVDAYDVAYDLDGIDSGLRAAVSASVWIGPQPSAHPLGGPAMRKLLREAGLIVLHSLPDPDFGGRPASSPLKGTPFALLLRDGHWPASYWDALAGEIEDSGLLAIEESDLAALVPLARTARFFVSDGADAACLALASRCPGVLLSGEDASPVVSHAGHDVIRLVSREARSIEPAFVLQTLRCAGHVRSADAFARPAD</sequence>
<name>A0A840I340_9PROT</name>
<dbReference type="RefSeq" id="WP_183816562.1">
    <property type="nucleotide sequence ID" value="NZ_JACHOB010000001.1"/>
</dbReference>
<dbReference type="Proteomes" id="UP000563524">
    <property type="component" value="Unassembled WGS sequence"/>
</dbReference>
<dbReference type="Gene3D" id="3.40.50.2000">
    <property type="entry name" value="Glycogen Phosphorylase B"/>
    <property type="match status" value="1"/>
</dbReference>
<dbReference type="SUPFAM" id="SSF53756">
    <property type="entry name" value="UDP-Glycosyltransferase/glycogen phosphorylase"/>
    <property type="match status" value="1"/>
</dbReference>
<comment type="caution">
    <text evidence="1">The sequence shown here is derived from an EMBL/GenBank/DDBJ whole genome shotgun (WGS) entry which is preliminary data.</text>
</comment>
<accession>A0A840I340</accession>
<proteinExistence type="predicted"/>
<dbReference type="EMBL" id="JACHOB010000001">
    <property type="protein sequence ID" value="MBB4658598.1"/>
    <property type="molecule type" value="Genomic_DNA"/>
</dbReference>
<keyword evidence="2" id="KW-1185">Reference proteome</keyword>
<reference evidence="1 2" key="1">
    <citation type="submission" date="2020-08" db="EMBL/GenBank/DDBJ databases">
        <title>Genomic Encyclopedia of Type Strains, Phase IV (KMG-IV): sequencing the most valuable type-strain genomes for metagenomic binning, comparative biology and taxonomic classification.</title>
        <authorList>
            <person name="Goeker M."/>
        </authorList>
    </citation>
    <scope>NUCLEOTIDE SEQUENCE [LARGE SCALE GENOMIC DNA]</scope>
    <source>
        <strain evidence="1 2">DSM 102850</strain>
    </source>
</reference>
<gene>
    <name evidence="1" type="ORF">GGQ59_001098</name>
</gene>
<evidence type="ECO:0000313" key="2">
    <source>
        <dbReference type="Proteomes" id="UP000563524"/>
    </source>
</evidence>
<dbReference type="AlphaFoldDB" id="A0A840I340"/>
<protein>
    <submittedName>
        <fullName evidence="1">Uncharacterized protein</fullName>
    </submittedName>
</protein>